<evidence type="ECO:0000313" key="1">
    <source>
        <dbReference type="EMBL" id="EZA62663.1"/>
    </source>
</evidence>
<dbReference type="AlphaFoldDB" id="A0A026X3L8"/>
<reference evidence="1 2" key="1">
    <citation type="journal article" date="2014" name="Curr. Biol.">
        <title>The genome of the clonal raider ant Cerapachys biroi.</title>
        <authorList>
            <person name="Oxley P.R."/>
            <person name="Ji L."/>
            <person name="Fetter-Pruneda I."/>
            <person name="McKenzie S.K."/>
            <person name="Li C."/>
            <person name="Hu H."/>
            <person name="Zhang G."/>
            <person name="Kronauer D.J."/>
        </authorList>
    </citation>
    <scope>NUCLEOTIDE SEQUENCE [LARGE SCALE GENOMIC DNA]</scope>
</reference>
<accession>A0A026X3L8</accession>
<protein>
    <submittedName>
        <fullName evidence="1">Uncharacterized protein</fullName>
    </submittedName>
</protein>
<sequence length="62" mass="6543">MDFSLCGETIKTCICSLSKKLIPIAVIAGGLKKVRGKEGTEGWTAIIAAAFSASRMVGRKDL</sequence>
<evidence type="ECO:0000313" key="2">
    <source>
        <dbReference type="Proteomes" id="UP000053097"/>
    </source>
</evidence>
<name>A0A026X3L8_OOCBI</name>
<dbReference type="EMBL" id="KK107019">
    <property type="protein sequence ID" value="EZA62663.1"/>
    <property type="molecule type" value="Genomic_DNA"/>
</dbReference>
<gene>
    <name evidence="1" type="ORF">X777_07478</name>
</gene>
<organism evidence="1 2">
    <name type="scientific">Ooceraea biroi</name>
    <name type="common">Clonal raider ant</name>
    <name type="synonym">Cerapachys biroi</name>
    <dbReference type="NCBI Taxonomy" id="2015173"/>
    <lineage>
        <taxon>Eukaryota</taxon>
        <taxon>Metazoa</taxon>
        <taxon>Ecdysozoa</taxon>
        <taxon>Arthropoda</taxon>
        <taxon>Hexapoda</taxon>
        <taxon>Insecta</taxon>
        <taxon>Pterygota</taxon>
        <taxon>Neoptera</taxon>
        <taxon>Endopterygota</taxon>
        <taxon>Hymenoptera</taxon>
        <taxon>Apocrita</taxon>
        <taxon>Aculeata</taxon>
        <taxon>Formicoidea</taxon>
        <taxon>Formicidae</taxon>
        <taxon>Dorylinae</taxon>
        <taxon>Ooceraea</taxon>
    </lineage>
</organism>
<proteinExistence type="predicted"/>
<dbReference type="Proteomes" id="UP000053097">
    <property type="component" value="Unassembled WGS sequence"/>
</dbReference>
<keyword evidence="2" id="KW-1185">Reference proteome</keyword>